<keyword evidence="2" id="KW-1185">Reference proteome</keyword>
<name>A0A9E7EXR9_9LILI</name>
<organism evidence="1 2">
    <name type="scientific">Musa troglodytarum</name>
    <name type="common">fe'i banana</name>
    <dbReference type="NCBI Taxonomy" id="320322"/>
    <lineage>
        <taxon>Eukaryota</taxon>
        <taxon>Viridiplantae</taxon>
        <taxon>Streptophyta</taxon>
        <taxon>Embryophyta</taxon>
        <taxon>Tracheophyta</taxon>
        <taxon>Spermatophyta</taxon>
        <taxon>Magnoliopsida</taxon>
        <taxon>Liliopsida</taxon>
        <taxon>Zingiberales</taxon>
        <taxon>Musaceae</taxon>
        <taxon>Musa</taxon>
    </lineage>
</organism>
<evidence type="ECO:0000313" key="2">
    <source>
        <dbReference type="Proteomes" id="UP001055439"/>
    </source>
</evidence>
<gene>
    <name evidence="1" type="ORF">MUK42_37032</name>
</gene>
<dbReference type="AlphaFoldDB" id="A0A9E7EXR9"/>
<accession>A0A9E7EXR9</accession>
<protein>
    <submittedName>
        <fullName evidence="1">Uncharacterized protein</fullName>
    </submittedName>
</protein>
<dbReference type="OrthoDB" id="693822at2759"/>
<proteinExistence type="predicted"/>
<dbReference type="Proteomes" id="UP001055439">
    <property type="component" value="Chromosome 2"/>
</dbReference>
<dbReference type="EMBL" id="CP097504">
    <property type="protein sequence ID" value="URD86059.1"/>
    <property type="molecule type" value="Genomic_DNA"/>
</dbReference>
<sequence>MEAATAPSSPTNPTLHSYQNYFYSVPGSPAVHCPSLSDRATTSRANSDTESETCEFKFATSPNELRRPYGGQPVHRSHILPLKLPPRLQSPSFTPPRSHRGSMAKRRFLGLGFKNTDFDPFMAAVERIRKEDSPSYQRTRSCEPLCGKNGRNVTGETAPGEHTAKARLEAIKEKKNTSACYTQAIKRRFLGLGLKNSDFDPCMAAAECIRKEDSPSYQRTQYCEPLCGKNGRRVTGEIAGSEYTAKARLEAVKERMNRQGILACFRFRK</sequence>
<reference evidence="1" key="1">
    <citation type="submission" date="2022-05" db="EMBL/GenBank/DDBJ databases">
        <title>The Musa troglodytarum L. genome provides insights into the mechanism of non-climacteric behaviour and enrichment of carotenoids.</title>
        <authorList>
            <person name="Wang J."/>
        </authorList>
    </citation>
    <scope>NUCLEOTIDE SEQUENCE</scope>
    <source>
        <tissue evidence="1">Leaf</tissue>
    </source>
</reference>
<evidence type="ECO:0000313" key="1">
    <source>
        <dbReference type="EMBL" id="URD86059.1"/>
    </source>
</evidence>